<accession>A0A562UT39</accession>
<reference evidence="1 2" key="1">
    <citation type="submission" date="2019-07" db="EMBL/GenBank/DDBJ databases">
        <title>Genomic Encyclopedia of Archaeal and Bacterial Type Strains, Phase II (KMG-II): from individual species to whole genera.</title>
        <authorList>
            <person name="Goeker M."/>
        </authorList>
    </citation>
    <scope>NUCLEOTIDE SEQUENCE [LARGE SCALE GENOMIC DNA]</scope>
    <source>
        <strain evidence="1 2">ATCC BAA-2084</strain>
    </source>
</reference>
<dbReference type="STRING" id="476157.GCA_001663155_00367"/>
<dbReference type="Proteomes" id="UP000320547">
    <property type="component" value="Unassembled WGS sequence"/>
</dbReference>
<name>A0A562UT39_9SPHN</name>
<evidence type="ECO:0000313" key="1">
    <source>
        <dbReference type="EMBL" id="TWJ08761.1"/>
    </source>
</evidence>
<dbReference type="RefSeq" id="WP_067596717.1">
    <property type="nucleotide sequence ID" value="NZ_CP015963.1"/>
</dbReference>
<dbReference type="EMBL" id="VLLK01000001">
    <property type="protein sequence ID" value="TWJ08761.1"/>
    <property type="molecule type" value="Genomic_DNA"/>
</dbReference>
<comment type="caution">
    <text evidence="1">The sequence shown here is derived from an EMBL/GenBank/DDBJ whole genome shotgun (WGS) entry which is preliminary data.</text>
</comment>
<keyword evidence="2" id="KW-1185">Reference proteome</keyword>
<organism evidence="1 2">
    <name type="scientific">Altererythrobacter ishigakiensis</name>
    <dbReference type="NCBI Taxonomy" id="476157"/>
    <lineage>
        <taxon>Bacteria</taxon>
        <taxon>Pseudomonadati</taxon>
        <taxon>Pseudomonadota</taxon>
        <taxon>Alphaproteobacteria</taxon>
        <taxon>Sphingomonadales</taxon>
        <taxon>Erythrobacteraceae</taxon>
        <taxon>Altererythrobacter</taxon>
    </lineage>
</organism>
<dbReference type="AlphaFoldDB" id="A0A562UT39"/>
<protein>
    <submittedName>
        <fullName evidence="1">Uncharacterized protein</fullName>
    </submittedName>
</protein>
<evidence type="ECO:0000313" key="2">
    <source>
        <dbReference type="Proteomes" id="UP000320547"/>
    </source>
</evidence>
<sequence length="132" mass="14227">MERQTTPGQRTAVTSAGFAERWREVHRAGQEIAAMAALSKESLSGELERFPEEIEAIGGARWTLAQETLSDIDAMLRPGLSALRAIAARGQDTTAPALALWREFHASRSALMALTVSQPLAEAPVTAERITA</sequence>
<gene>
    <name evidence="1" type="ORF">JN10_0376</name>
</gene>
<dbReference type="OrthoDB" id="7506955at2"/>
<proteinExistence type="predicted"/>